<evidence type="ECO:0000313" key="1">
    <source>
        <dbReference type="EMBL" id="KHK95843.1"/>
    </source>
</evidence>
<keyword evidence="2" id="KW-1185">Reference proteome</keyword>
<proteinExistence type="predicted"/>
<organism evidence="1 2">
    <name type="scientific">Microbacterium mangrovi</name>
    <dbReference type="NCBI Taxonomy" id="1348253"/>
    <lineage>
        <taxon>Bacteria</taxon>
        <taxon>Bacillati</taxon>
        <taxon>Actinomycetota</taxon>
        <taxon>Actinomycetes</taxon>
        <taxon>Micrococcales</taxon>
        <taxon>Microbacteriaceae</taxon>
        <taxon>Microbacterium</taxon>
    </lineage>
</organism>
<comment type="caution">
    <text evidence="1">The sequence shown here is derived from an EMBL/GenBank/DDBJ whole genome shotgun (WGS) entry which is preliminary data.</text>
</comment>
<dbReference type="EMBL" id="JTDK01000018">
    <property type="protein sequence ID" value="KHK95843.1"/>
    <property type="molecule type" value="Genomic_DNA"/>
</dbReference>
<protein>
    <submittedName>
        <fullName evidence="1">Uncharacterized protein</fullName>
    </submittedName>
</protein>
<evidence type="ECO:0000313" key="2">
    <source>
        <dbReference type="Proteomes" id="UP000031030"/>
    </source>
</evidence>
<dbReference type="AlphaFoldDB" id="A0A0B2A2Q3"/>
<sequence>MEAIDARYKVGQAFDAVDTEFIRAYAAPNQDVLGSGTTAELAGTQGFSVSRGSGTHTCKIGGTVGHYGGPINYSWKASTKFTRGSGIKAATLHAYARGYGIIGSHGIGLVYSSTPRVTTTSSSYYFNRSGSYSALEVYFTIYVDASCSYSSGSYTVKSPLAWE</sequence>
<name>A0A0B2A2Q3_9MICO</name>
<dbReference type="Proteomes" id="UP000031030">
    <property type="component" value="Unassembled WGS sequence"/>
</dbReference>
<reference evidence="1 2" key="1">
    <citation type="submission" date="2014-11" db="EMBL/GenBank/DDBJ databases">
        <title>Genome sequence of Microbacterium mangrovi MUSC 115(T).</title>
        <authorList>
            <person name="Lee L.-H."/>
        </authorList>
    </citation>
    <scope>NUCLEOTIDE SEQUENCE [LARGE SCALE GENOMIC DNA]</scope>
    <source>
        <strain evidence="1 2">MUSC 115</strain>
    </source>
</reference>
<accession>A0A0B2A2Q3</accession>
<gene>
    <name evidence="1" type="ORF">LK09_17595</name>
</gene>